<sequence length="346" mass="40275">MELQAQFCLFGLAFFLFYCSPCKPEKRSDYEFPVYTTDICPRNETEWIQRSSAINCTKNNGYICIPNENRTELLEFCYIYSTTWVNEGVCLYLIKRYSRVDSYKCNRFEYGCPNVTYKATQLIHYPSCTSLGHGCFLAESTCERATTTTTTINPSIQETTRYNYLRESDVIWIVTLFGIISMMCVCVSFCLILYRCKGKPQNRNTKYDEEENNVNTPLMENQRDEVKETHAESQAEELLFDQWREEDKRFITTEACKQVENKIKSHNVVVVTGHSGSGKSAIVQHIALKYKNKGWIVKFVTRYDKIFEACTISENHSNNNNILFVMNDPIGKTIFNECLYQLWEGN</sequence>
<keyword evidence="1" id="KW-0812">Transmembrane</keyword>
<dbReference type="AlphaFoldDB" id="A0A8W8NY80"/>
<dbReference type="SUPFAM" id="SSF52540">
    <property type="entry name" value="P-loop containing nucleoside triphosphate hydrolases"/>
    <property type="match status" value="1"/>
</dbReference>
<protein>
    <recommendedName>
        <fullName evidence="3">Novel STAND NTPase 3 domain-containing protein</fullName>
    </recommendedName>
</protein>
<keyword evidence="1" id="KW-0472">Membrane</keyword>
<reference evidence="4" key="1">
    <citation type="submission" date="2022-08" db="UniProtKB">
        <authorList>
            <consortium name="EnsemblMetazoa"/>
        </authorList>
    </citation>
    <scope>IDENTIFICATION</scope>
    <source>
        <strain evidence="4">05x7-T-G4-1.051#20</strain>
    </source>
</reference>
<dbReference type="Proteomes" id="UP000005408">
    <property type="component" value="Unassembled WGS sequence"/>
</dbReference>
<proteinExistence type="predicted"/>
<accession>A0A8W8NY80</accession>
<keyword evidence="5" id="KW-1185">Reference proteome</keyword>
<feature type="transmembrane region" description="Helical" evidence="1">
    <location>
        <begin position="170"/>
        <end position="194"/>
    </location>
</feature>
<feature type="chain" id="PRO_5036454680" description="Novel STAND NTPase 3 domain-containing protein" evidence="2">
    <location>
        <begin position="25"/>
        <end position="346"/>
    </location>
</feature>
<dbReference type="Pfam" id="PF20720">
    <property type="entry name" value="nSTAND3"/>
    <property type="match status" value="1"/>
</dbReference>
<evidence type="ECO:0000259" key="3">
    <source>
        <dbReference type="Pfam" id="PF20720"/>
    </source>
</evidence>
<evidence type="ECO:0000313" key="5">
    <source>
        <dbReference type="Proteomes" id="UP000005408"/>
    </source>
</evidence>
<feature type="signal peptide" evidence="2">
    <location>
        <begin position="1"/>
        <end position="24"/>
    </location>
</feature>
<dbReference type="InterPro" id="IPR049050">
    <property type="entry name" value="nSTAND3"/>
</dbReference>
<evidence type="ECO:0000256" key="1">
    <source>
        <dbReference type="SAM" id="Phobius"/>
    </source>
</evidence>
<dbReference type="EnsemblMetazoa" id="G9207.2">
    <property type="protein sequence ID" value="G9207.2:cds"/>
    <property type="gene ID" value="G9207"/>
</dbReference>
<dbReference type="InterPro" id="IPR027417">
    <property type="entry name" value="P-loop_NTPase"/>
</dbReference>
<organism evidence="4 5">
    <name type="scientific">Magallana gigas</name>
    <name type="common">Pacific oyster</name>
    <name type="synonym">Crassostrea gigas</name>
    <dbReference type="NCBI Taxonomy" id="29159"/>
    <lineage>
        <taxon>Eukaryota</taxon>
        <taxon>Metazoa</taxon>
        <taxon>Spiralia</taxon>
        <taxon>Lophotrochozoa</taxon>
        <taxon>Mollusca</taxon>
        <taxon>Bivalvia</taxon>
        <taxon>Autobranchia</taxon>
        <taxon>Pteriomorphia</taxon>
        <taxon>Ostreida</taxon>
        <taxon>Ostreoidea</taxon>
        <taxon>Ostreidae</taxon>
        <taxon>Magallana</taxon>
    </lineage>
</organism>
<feature type="domain" description="Novel STAND NTPase 3" evidence="3">
    <location>
        <begin position="250"/>
        <end position="338"/>
    </location>
</feature>
<evidence type="ECO:0000256" key="2">
    <source>
        <dbReference type="SAM" id="SignalP"/>
    </source>
</evidence>
<name>A0A8W8NY80_MAGGI</name>
<dbReference type="Gene3D" id="3.40.50.300">
    <property type="entry name" value="P-loop containing nucleotide triphosphate hydrolases"/>
    <property type="match status" value="1"/>
</dbReference>
<evidence type="ECO:0000313" key="4">
    <source>
        <dbReference type="EnsemblMetazoa" id="G9207.2:cds"/>
    </source>
</evidence>
<keyword evidence="2" id="KW-0732">Signal</keyword>
<keyword evidence="1" id="KW-1133">Transmembrane helix</keyword>